<dbReference type="GO" id="GO:0106300">
    <property type="term" value="P:protein-DNA covalent cross-linking repair"/>
    <property type="evidence" value="ECO:0007669"/>
    <property type="project" value="InterPro"/>
</dbReference>
<organism evidence="9 10">
    <name type="scientific">Maribacter algicola</name>
    <dbReference type="NCBI Taxonomy" id="2498892"/>
    <lineage>
        <taxon>Bacteria</taxon>
        <taxon>Pseudomonadati</taxon>
        <taxon>Bacteroidota</taxon>
        <taxon>Flavobacteriia</taxon>
        <taxon>Flavobacteriales</taxon>
        <taxon>Flavobacteriaceae</taxon>
        <taxon>Maribacter</taxon>
    </lineage>
</organism>
<protein>
    <recommendedName>
        <fullName evidence="8">Abasic site processing protein</fullName>
        <ecNumber evidence="8">3.4.-.-</ecNumber>
    </recommendedName>
</protein>
<dbReference type="InterPro" id="IPR036590">
    <property type="entry name" value="SRAP-like"/>
</dbReference>
<gene>
    <name evidence="9" type="ORF">DZC72_08890</name>
</gene>
<evidence type="ECO:0000256" key="6">
    <source>
        <dbReference type="ARBA" id="ARBA00023125"/>
    </source>
</evidence>
<comment type="similarity">
    <text evidence="1 8">Belongs to the SOS response-associated peptidase family.</text>
</comment>
<dbReference type="Gene3D" id="3.90.1680.10">
    <property type="entry name" value="SOS response associated peptidase-like"/>
    <property type="match status" value="1"/>
</dbReference>
<dbReference type="AlphaFoldDB" id="A0A3R8RQW2"/>
<evidence type="ECO:0000256" key="4">
    <source>
        <dbReference type="ARBA" id="ARBA00022801"/>
    </source>
</evidence>
<reference evidence="10" key="1">
    <citation type="submission" date="2018-12" db="EMBL/GenBank/DDBJ databases">
        <title>Maribacter lutimaris sp. nov., isolated from marine sediment.</title>
        <authorList>
            <person name="Kim K.K."/>
        </authorList>
    </citation>
    <scope>NUCLEOTIDE SEQUENCE [LARGE SCALE GENOMIC DNA]</scope>
    <source>
        <strain evidence="10">PoM-212</strain>
    </source>
</reference>
<dbReference type="GO" id="GO:0016829">
    <property type="term" value="F:lyase activity"/>
    <property type="evidence" value="ECO:0007669"/>
    <property type="project" value="UniProtKB-KW"/>
</dbReference>
<keyword evidence="4 8" id="KW-0378">Hydrolase</keyword>
<dbReference type="SUPFAM" id="SSF143081">
    <property type="entry name" value="BB1717-like"/>
    <property type="match status" value="1"/>
</dbReference>
<evidence type="ECO:0000256" key="1">
    <source>
        <dbReference type="ARBA" id="ARBA00008136"/>
    </source>
</evidence>
<dbReference type="PANTHER" id="PTHR13604:SF0">
    <property type="entry name" value="ABASIC SITE PROCESSING PROTEIN HMCES"/>
    <property type="match status" value="1"/>
</dbReference>
<dbReference type="GO" id="GO:0006508">
    <property type="term" value="P:proteolysis"/>
    <property type="evidence" value="ECO:0007669"/>
    <property type="project" value="UniProtKB-KW"/>
</dbReference>
<dbReference type="InterPro" id="IPR003738">
    <property type="entry name" value="SRAP"/>
</dbReference>
<keyword evidence="2 8" id="KW-0645">Protease</keyword>
<comment type="caution">
    <text evidence="9">The sequence shown here is derived from an EMBL/GenBank/DDBJ whole genome shotgun (WGS) entry which is preliminary data.</text>
</comment>
<keyword evidence="3" id="KW-0227">DNA damage</keyword>
<evidence type="ECO:0000256" key="2">
    <source>
        <dbReference type="ARBA" id="ARBA00022670"/>
    </source>
</evidence>
<dbReference type="Proteomes" id="UP000286990">
    <property type="component" value="Unassembled WGS sequence"/>
</dbReference>
<keyword evidence="10" id="KW-1185">Reference proteome</keyword>
<keyword evidence="5" id="KW-0190">Covalent protein-DNA linkage</keyword>
<dbReference type="EC" id="3.4.-.-" evidence="8"/>
<evidence type="ECO:0000256" key="5">
    <source>
        <dbReference type="ARBA" id="ARBA00023124"/>
    </source>
</evidence>
<proteinExistence type="inferred from homology"/>
<dbReference type="PANTHER" id="PTHR13604">
    <property type="entry name" value="DC12-RELATED"/>
    <property type="match status" value="1"/>
</dbReference>
<evidence type="ECO:0000256" key="7">
    <source>
        <dbReference type="ARBA" id="ARBA00023239"/>
    </source>
</evidence>
<name>A0A3R8RQW2_9FLAO</name>
<evidence type="ECO:0000313" key="10">
    <source>
        <dbReference type="Proteomes" id="UP000286990"/>
    </source>
</evidence>
<keyword evidence="7" id="KW-0456">Lyase</keyword>
<accession>A0A3R8RQW2</accession>
<dbReference type="GO" id="GO:0003697">
    <property type="term" value="F:single-stranded DNA binding"/>
    <property type="evidence" value="ECO:0007669"/>
    <property type="project" value="InterPro"/>
</dbReference>
<keyword evidence="6" id="KW-0238">DNA-binding</keyword>
<sequence length="260" mass="30274">MNGNKLLIFNGLPFLVFQSKPIPKFDLLARTKLRRHMYFKLSNTAEKENLERMTKASFKYPNLYKPQYIIHGLKEVTIPIITMEDHKELSLAIWGLLPENHTDDWSLFQDSFNTLNFHETSMDSGLWYTKSLVDRRCLIPVTGYFTTFIENGEAYHFKIGLKNGNPFYLAGIYTVLEDGFITCSLLVGQSNDFIKQVQNVVDTMPITISDDIMEEWLSLKTTPLRTRQILKKHIEQDFRATSISDSYYNYGNTELFLNRP</sequence>
<evidence type="ECO:0000256" key="3">
    <source>
        <dbReference type="ARBA" id="ARBA00022763"/>
    </source>
</evidence>
<evidence type="ECO:0000256" key="8">
    <source>
        <dbReference type="RuleBase" id="RU364100"/>
    </source>
</evidence>
<dbReference type="EMBL" id="QUSX01000001">
    <property type="protein sequence ID" value="RRQ50630.1"/>
    <property type="molecule type" value="Genomic_DNA"/>
</dbReference>
<dbReference type="GO" id="GO:0008233">
    <property type="term" value="F:peptidase activity"/>
    <property type="evidence" value="ECO:0007669"/>
    <property type="project" value="UniProtKB-KW"/>
</dbReference>
<dbReference type="Pfam" id="PF02586">
    <property type="entry name" value="SRAP"/>
    <property type="match status" value="1"/>
</dbReference>
<evidence type="ECO:0000313" key="9">
    <source>
        <dbReference type="EMBL" id="RRQ50630.1"/>
    </source>
</evidence>